<evidence type="ECO:0000256" key="1">
    <source>
        <dbReference type="ARBA" id="ARBA00001966"/>
    </source>
</evidence>
<dbReference type="Gene3D" id="3.20.20.70">
    <property type="entry name" value="Aldolase class I"/>
    <property type="match status" value="1"/>
</dbReference>
<evidence type="ECO:0000313" key="8">
    <source>
        <dbReference type="EMBL" id="SLM86977.1"/>
    </source>
</evidence>
<keyword evidence="2" id="KW-0004">4Fe-4S</keyword>
<dbReference type="GO" id="GO:0046872">
    <property type="term" value="F:metal ion binding"/>
    <property type="evidence" value="ECO:0007669"/>
    <property type="project" value="UniProtKB-KW"/>
</dbReference>
<dbReference type="InterPro" id="IPR023867">
    <property type="entry name" value="Sulphatase_maturase_rSAM"/>
</dbReference>
<reference evidence="9" key="1">
    <citation type="submission" date="2017-02" db="EMBL/GenBank/DDBJ databases">
        <authorList>
            <person name="Dridi B."/>
        </authorList>
    </citation>
    <scope>NUCLEOTIDE SEQUENCE [LARGE SCALE GENOMIC DNA]</scope>
    <source>
        <strain evidence="9">bH819</strain>
    </source>
</reference>
<dbReference type="InterPro" id="IPR013785">
    <property type="entry name" value="Aldolase_TIM"/>
</dbReference>
<evidence type="ECO:0000259" key="7">
    <source>
        <dbReference type="Pfam" id="PF04055"/>
    </source>
</evidence>
<name>A0A1X6WRS7_9ENTE</name>
<evidence type="ECO:0000313" key="9">
    <source>
        <dbReference type="Proteomes" id="UP000195918"/>
    </source>
</evidence>
<dbReference type="SFLD" id="SFLDG01384">
    <property type="entry name" value="thioether_bond_formation_requi"/>
    <property type="match status" value="1"/>
</dbReference>
<dbReference type="CDD" id="cd01335">
    <property type="entry name" value="Radical_SAM"/>
    <property type="match status" value="1"/>
</dbReference>
<dbReference type="SUPFAM" id="SSF102114">
    <property type="entry name" value="Radical SAM enzymes"/>
    <property type="match status" value="1"/>
</dbReference>
<dbReference type="Pfam" id="PF04055">
    <property type="entry name" value="Radical_SAM"/>
    <property type="match status" value="1"/>
</dbReference>
<dbReference type="RefSeq" id="WP_086952605.1">
    <property type="nucleotide sequence ID" value="NZ_FWFD01000018.1"/>
</dbReference>
<keyword evidence="3" id="KW-0949">S-adenosyl-L-methionine</keyword>
<accession>A0A1X6WRS7</accession>
<dbReference type="SFLD" id="SFLDG01067">
    <property type="entry name" value="SPASM/twitch_domain_containing"/>
    <property type="match status" value="1"/>
</dbReference>
<protein>
    <submittedName>
        <fullName evidence="8">Arylsulfatase regulator (Fe-S oxidoreductase)</fullName>
    </submittedName>
</protein>
<dbReference type="PANTHER" id="PTHR43273">
    <property type="entry name" value="ANAEROBIC SULFATASE-MATURATING ENZYME HOMOLOG ASLB-RELATED"/>
    <property type="match status" value="1"/>
</dbReference>
<feature type="domain" description="Radical SAM core" evidence="7">
    <location>
        <begin position="82"/>
        <end position="255"/>
    </location>
</feature>
<keyword evidence="9" id="KW-1185">Reference proteome</keyword>
<organism evidence="8 9">
    <name type="scientific">Vagococcus fluvialis bH819</name>
    <dbReference type="NCBI Taxonomy" id="1255619"/>
    <lineage>
        <taxon>Bacteria</taxon>
        <taxon>Bacillati</taxon>
        <taxon>Bacillota</taxon>
        <taxon>Bacilli</taxon>
        <taxon>Lactobacillales</taxon>
        <taxon>Enterococcaceae</taxon>
        <taxon>Vagococcus</taxon>
    </lineage>
</organism>
<dbReference type="InterPro" id="IPR058240">
    <property type="entry name" value="rSAM_sf"/>
</dbReference>
<keyword evidence="4" id="KW-0479">Metal-binding</keyword>
<evidence type="ECO:0000256" key="5">
    <source>
        <dbReference type="ARBA" id="ARBA00023004"/>
    </source>
</evidence>
<dbReference type="OrthoDB" id="9808591at2"/>
<proteinExistence type="predicted"/>
<comment type="cofactor">
    <cofactor evidence="1">
        <name>[4Fe-4S] cluster</name>
        <dbReference type="ChEBI" id="CHEBI:49883"/>
    </cofactor>
</comment>
<dbReference type="GO" id="GO:0016491">
    <property type="term" value="F:oxidoreductase activity"/>
    <property type="evidence" value="ECO:0007669"/>
    <property type="project" value="InterPro"/>
</dbReference>
<dbReference type="EMBL" id="FWFD01000018">
    <property type="protein sequence ID" value="SLM86977.1"/>
    <property type="molecule type" value="Genomic_DNA"/>
</dbReference>
<evidence type="ECO:0000256" key="4">
    <source>
        <dbReference type="ARBA" id="ARBA00022723"/>
    </source>
</evidence>
<evidence type="ECO:0000256" key="2">
    <source>
        <dbReference type="ARBA" id="ARBA00022485"/>
    </source>
</evidence>
<dbReference type="PANTHER" id="PTHR43273:SF8">
    <property type="entry name" value="RADICAL SAM DOMAIN PROTEIN"/>
    <property type="match status" value="1"/>
</dbReference>
<keyword evidence="6" id="KW-0411">Iron-sulfur</keyword>
<dbReference type="GO" id="GO:0051539">
    <property type="term" value="F:4 iron, 4 sulfur cluster binding"/>
    <property type="evidence" value="ECO:0007669"/>
    <property type="project" value="UniProtKB-KW"/>
</dbReference>
<dbReference type="AlphaFoldDB" id="A0A1X6WRS7"/>
<dbReference type="InterPro" id="IPR000385">
    <property type="entry name" value="MoaA_NifB_PqqE_Fe-S-bd_CS"/>
</dbReference>
<dbReference type="InterPro" id="IPR007197">
    <property type="entry name" value="rSAM"/>
</dbReference>
<keyword evidence="5" id="KW-0408">Iron</keyword>
<sequence length="471" mass="54710">MYLTLESPNSPYLYDTNTNKIIQISENICTKINNKDFSNSSEISILLKEGLLKENTVKKIIHPETRNLEHHLNSGMNQLILQITQECNLRCSYCPYSCDLNSQRSHTNKRMSWDVAKKSIDFFYSHSKSTDEVVISFYGGEPILNFKLMEKCVEYAKFVFLGKNINFNITSNGTIWNKKIMAFLVENDFSITLSLDGPKKIHDKHRTFKNGKGSFDLIMKYLSDAISEHGKTLINKLSINMVMDPSNDFDEINNLFKNKLLKDINLRAEVIDDDFSEEKNIYSDDFIEKIRYHEFLSIINYFHLVKIQDTSKITEYTPLLIETDYERFLLNYDKLDENFSPSGPCIPGQRRLFVDVNGEFFPCERISENNDFMNIGNLSEGMNMCKSSRILNIATLTENECKNCWAFRLCNHCVKLCDDNGVISREKKLAQCYDTKNGAYSIIKNAIFISELNNLYLKERKHEENNPLSLW</sequence>
<evidence type="ECO:0000256" key="3">
    <source>
        <dbReference type="ARBA" id="ARBA00022691"/>
    </source>
</evidence>
<dbReference type="SFLD" id="SFLDG01386">
    <property type="entry name" value="main_SPASM_domain-containing"/>
    <property type="match status" value="1"/>
</dbReference>
<dbReference type="Proteomes" id="UP000195918">
    <property type="component" value="Unassembled WGS sequence"/>
</dbReference>
<gene>
    <name evidence="8" type="ORF">FM121_12845</name>
</gene>
<dbReference type="SFLD" id="SFLDS00029">
    <property type="entry name" value="Radical_SAM"/>
    <property type="match status" value="1"/>
</dbReference>
<dbReference type="PROSITE" id="PS01305">
    <property type="entry name" value="MOAA_NIFB_PQQE"/>
    <property type="match status" value="1"/>
</dbReference>
<evidence type="ECO:0000256" key="6">
    <source>
        <dbReference type="ARBA" id="ARBA00023014"/>
    </source>
</evidence>